<keyword evidence="3" id="KW-1185">Reference proteome</keyword>
<reference evidence="2" key="1">
    <citation type="submission" date="2019-09" db="EMBL/GenBank/DDBJ databases">
        <title>Draft genome information of white flower Hibiscus syriacus.</title>
        <authorList>
            <person name="Kim Y.-M."/>
        </authorList>
    </citation>
    <scope>NUCLEOTIDE SEQUENCE [LARGE SCALE GENOMIC DNA]</scope>
    <source>
        <strain evidence="2">YM2019G1</strain>
    </source>
</reference>
<accession>A0A6A3BIV7</accession>
<evidence type="ECO:0000313" key="2">
    <source>
        <dbReference type="EMBL" id="KAE8715388.1"/>
    </source>
</evidence>
<dbReference type="InterPro" id="IPR026960">
    <property type="entry name" value="RVT-Znf"/>
</dbReference>
<sequence>MQRAMVAQMTDEHGNWRWPLIEPLLPQPVLLSLAAKIGPKQHFIVDSLGWKPREDQRFTVKSTYEARVSQQDTDTDVAWKMIAKFRGPPKIKFFLWLVGRGRVLVNVELKRRNFIIDSSCPLCVAPMEYLNHLLRQCPSLNAIWNALVKPDRLSIFFSMNIRNWIVLNLDNPRDIVDQVEHWDLPFGAIIWNIWLHRNAIAFDIPVDDEQPVLKRSTQ</sequence>
<dbReference type="Pfam" id="PF13966">
    <property type="entry name" value="zf-RVT"/>
    <property type="match status" value="1"/>
</dbReference>
<feature type="domain" description="Reverse transcriptase zinc-binding" evidence="1">
    <location>
        <begin position="58"/>
        <end position="144"/>
    </location>
</feature>
<dbReference type="EMBL" id="VEPZ02000861">
    <property type="protein sequence ID" value="KAE8715388.1"/>
    <property type="molecule type" value="Genomic_DNA"/>
</dbReference>
<gene>
    <name evidence="2" type="ORF">F3Y22_tig00110174pilonHSYRG00242</name>
</gene>
<name>A0A6A3BIV7_HIBSY</name>
<proteinExistence type="predicted"/>
<dbReference type="AlphaFoldDB" id="A0A6A3BIV7"/>
<evidence type="ECO:0000313" key="3">
    <source>
        <dbReference type="Proteomes" id="UP000436088"/>
    </source>
</evidence>
<evidence type="ECO:0000259" key="1">
    <source>
        <dbReference type="Pfam" id="PF13966"/>
    </source>
</evidence>
<protein>
    <recommendedName>
        <fullName evidence="1">Reverse transcriptase zinc-binding domain-containing protein</fullName>
    </recommendedName>
</protein>
<organism evidence="2 3">
    <name type="scientific">Hibiscus syriacus</name>
    <name type="common">Rose of Sharon</name>
    <dbReference type="NCBI Taxonomy" id="106335"/>
    <lineage>
        <taxon>Eukaryota</taxon>
        <taxon>Viridiplantae</taxon>
        <taxon>Streptophyta</taxon>
        <taxon>Embryophyta</taxon>
        <taxon>Tracheophyta</taxon>
        <taxon>Spermatophyta</taxon>
        <taxon>Magnoliopsida</taxon>
        <taxon>eudicotyledons</taxon>
        <taxon>Gunneridae</taxon>
        <taxon>Pentapetalae</taxon>
        <taxon>rosids</taxon>
        <taxon>malvids</taxon>
        <taxon>Malvales</taxon>
        <taxon>Malvaceae</taxon>
        <taxon>Malvoideae</taxon>
        <taxon>Hibiscus</taxon>
    </lineage>
</organism>
<dbReference type="Proteomes" id="UP000436088">
    <property type="component" value="Unassembled WGS sequence"/>
</dbReference>
<comment type="caution">
    <text evidence="2">The sequence shown here is derived from an EMBL/GenBank/DDBJ whole genome shotgun (WGS) entry which is preliminary data.</text>
</comment>